<sequence length="150" mass="16771">MLWPNVKIDVLIDFTGLHWIPEIGCELRDIWLLNQEELVGVDTSSLVLWGFTIIGFSHLALAYQASMPSSTSDICNIKLAYCVMVSFLEKLRETRTTLCNLNGKRIDIACAGTKRKEAPARWPAPPLIETPFKLSKMHAKSKSGNGSYLC</sequence>
<name>A0A9N9G8V8_9GLOM</name>
<dbReference type="AlphaFoldDB" id="A0A9N9G8V8"/>
<dbReference type="Proteomes" id="UP000789739">
    <property type="component" value="Unassembled WGS sequence"/>
</dbReference>
<gene>
    <name evidence="1" type="ORF">PBRASI_LOCUS6831</name>
</gene>
<evidence type="ECO:0000313" key="2">
    <source>
        <dbReference type="Proteomes" id="UP000789739"/>
    </source>
</evidence>
<organism evidence="1 2">
    <name type="scientific">Paraglomus brasilianum</name>
    <dbReference type="NCBI Taxonomy" id="144538"/>
    <lineage>
        <taxon>Eukaryota</taxon>
        <taxon>Fungi</taxon>
        <taxon>Fungi incertae sedis</taxon>
        <taxon>Mucoromycota</taxon>
        <taxon>Glomeromycotina</taxon>
        <taxon>Glomeromycetes</taxon>
        <taxon>Paraglomerales</taxon>
        <taxon>Paraglomeraceae</taxon>
        <taxon>Paraglomus</taxon>
    </lineage>
</organism>
<evidence type="ECO:0000313" key="1">
    <source>
        <dbReference type="EMBL" id="CAG8585188.1"/>
    </source>
</evidence>
<dbReference type="OrthoDB" id="2350333at2759"/>
<proteinExistence type="predicted"/>
<comment type="caution">
    <text evidence="1">The sequence shown here is derived from an EMBL/GenBank/DDBJ whole genome shotgun (WGS) entry which is preliminary data.</text>
</comment>
<reference evidence="1" key="1">
    <citation type="submission" date="2021-06" db="EMBL/GenBank/DDBJ databases">
        <authorList>
            <person name="Kallberg Y."/>
            <person name="Tangrot J."/>
            <person name="Rosling A."/>
        </authorList>
    </citation>
    <scope>NUCLEOTIDE SEQUENCE</scope>
    <source>
        <strain evidence="1">BR232B</strain>
    </source>
</reference>
<dbReference type="EMBL" id="CAJVPI010000961">
    <property type="protein sequence ID" value="CAG8585188.1"/>
    <property type="molecule type" value="Genomic_DNA"/>
</dbReference>
<protein>
    <submittedName>
        <fullName evidence="1">7451_t:CDS:1</fullName>
    </submittedName>
</protein>
<keyword evidence="2" id="KW-1185">Reference proteome</keyword>
<accession>A0A9N9G8V8</accession>